<proteinExistence type="predicted"/>
<dbReference type="GeneID" id="18810383"/>
<sequence>MQLDFKIRELKKISSRSDNPTYDLAQSLDQVVKSLQALSDGLLEEACSRDADPMEVVQDMTRRRRRGENGDLEDDSHRKRMKGDDDDFCA</sequence>
<dbReference type="AlphaFoldDB" id="F8P1M9"/>
<dbReference type="RefSeq" id="XP_007320298.1">
    <property type="nucleotide sequence ID" value="XM_007320236.1"/>
</dbReference>
<reference evidence="3" key="1">
    <citation type="journal article" date="2011" name="Science">
        <title>The plant cell wall-decomposing machinery underlies the functional diversity of forest fungi.</title>
        <authorList>
            <person name="Eastwood D.C."/>
            <person name="Floudas D."/>
            <person name="Binder M."/>
            <person name="Majcherczyk A."/>
            <person name="Schneider P."/>
            <person name="Aerts A."/>
            <person name="Asiegbu F.O."/>
            <person name="Baker S.E."/>
            <person name="Barry K."/>
            <person name="Bendiksby M."/>
            <person name="Blumentritt M."/>
            <person name="Coutinho P.M."/>
            <person name="Cullen D."/>
            <person name="de Vries R.P."/>
            <person name="Gathman A."/>
            <person name="Goodell B."/>
            <person name="Henrissat B."/>
            <person name="Ihrmark K."/>
            <person name="Kauserud H."/>
            <person name="Kohler A."/>
            <person name="LaButti K."/>
            <person name="Lapidus A."/>
            <person name="Lavin J.L."/>
            <person name="Lee Y.-H."/>
            <person name="Lindquist E."/>
            <person name="Lilly W."/>
            <person name="Lucas S."/>
            <person name="Morin E."/>
            <person name="Murat C."/>
            <person name="Oguiza J.A."/>
            <person name="Park J."/>
            <person name="Pisabarro A.G."/>
            <person name="Riley R."/>
            <person name="Rosling A."/>
            <person name="Salamov A."/>
            <person name="Schmidt O."/>
            <person name="Schmutz J."/>
            <person name="Skrede I."/>
            <person name="Stenlid J."/>
            <person name="Wiebenga A."/>
            <person name="Xie X."/>
            <person name="Kuees U."/>
            <person name="Hibbett D.S."/>
            <person name="Hoffmeister D."/>
            <person name="Hoegberg N."/>
            <person name="Martin F."/>
            <person name="Grigoriev I.V."/>
            <person name="Watkinson S.C."/>
        </authorList>
    </citation>
    <scope>NUCLEOTIDE SEQUENCE [LARGE SCALE GENOMIC DNA]</scope>
    <source>
        <strain evidence="3">S7.9</strain>
    </source>
</reference>
<dbReference type="KEGG" id="sla:SERLADRAFT_371311"/>
<feature type="region of interest" description="Disordered" evidence="1">
    <location>
        <begin position="57"/>
        <end position="90"/>
    </location>
</feature>
<accession>F8P1M9</accession>
<name>F8P1M9_SERL9</name>
<evidence type="ECO:0000256" key="1">
    <source>
        <dbReference type="SAM" id="MobiDB-lite"/>
    </source>
</evidence>
<gene>
    <name evidence="2" type="ORF">SERLADRAFT_371311</name>
</gene>
<dbReference type="Proteomes" id="UP000008064">
    <property type="component" value="Unassembled WGS sequence"/>
</dbReference>
<organism evidence="3">
    <name type="scientific">Serpula lacrymans var. lacrymans (strain S7.9)</name>
    <name type="common">Dry rot fungus</name>
    <dbReference type="NCBI Taxonomy" id="578457"/>
    <lineage>
        <taxon>Eukaryota</taxon>
        <taxon>Fungi</taxon>
        <taxon>Dikarya</taxon>
        <taxon>Basidiomycota</taxon>
        <taxon>Agaricomycotina</taxon>
        <taxon>Agaricomycetes</taxon>
        <taxon>Agaricomycetidae</taxon>
        <taxon>Boletales</taxon>
        <taxon>Coniophorineae</taxon>
        <taxon>Serpulaceae</taxon>
        <taxon>Serpula</taxon>
    </lineage>
</organism>
<dbReference type="EMBL" id="GL945436">
    <property type="protein sequence ID" value="EGO23058.1"/>
    <property type="molecule type" value="Genomic_DNA"/>
</dbReference>
<evidence type="ECO:0000313" key="3">
    <source>
        <dbReference type="Proteomes" id="UP000008064"/>
    </source>
</evidence>
<protein>
    <submittedName>
        <fullName evidence="2">Uncharacterized protein</fullName>
    </submittedName>
</protein>
<evidence type="ECO:0000313" key="2">
    <source>
        <dbReference type="EMBL" id="EGO23058.1"/>
    </source>
</evidence>
<dbReference type="HOGENOM" id="CLU_2442231_0_0_1"/>